<dbReference type="InterPro" id="IPR011006">
    <property type="entry name" value="CheY-like_superfamily"/>
</dbReference>
<dbReference type="Pfam" id="PF00072">
    <property type="entry name" value="Response_reg"/>
    <property type="match status" value="1"/>
</dbReference>
<dbReference type="EMBL" id="JACHCC010000014">
    <property type="protein sequence ID" value="MBB6502471.1"/>
    <property type="molecule type" value="Genomic_DNA"/>
</dbReference>
<feature type="domain" description="Response regulatory" evidence="5">
    <location>
        <begin position="3"/>
        <end position="120"/>
    </location>
</feature>
<dbReference type="SMART" id="SM00448">
    <property type="entry name" value="REC"/>
    <property type="match status" value="1"/>
</dbReference>
<dbReference type="SUPFAM" id="SSF52172">
    <property type="entry name" value="CheY-like"/>
    <property type="match status" value="1"/>
</dbReference>
<comment type="caution">
    <text evidence="6">The sequence shown here is derived from an EMBL/GenBank/DDBJ whole genome shotgun (WGS) entry which is preliminary data.</text>
</comment>
<keyword evidence="1 3" id="KW-0597">Phosphoprotein</keyword>
<evidence type="ECO:0000313" key="7">
    <source>
        <dbReference type="Proteomes" id="UP000521017"/>
    </source>
</evidence>
<dbReference type="PRINTS" id="PR00038">
    <property type="entry name" value="HTHLUXR"/>
</dbReference>
<dbReference type="CDD" id="cd06170">
    <property type="entry name" value="LuxR_C_like"/>
    <property type="match status" value="1"/>
</dbReference>
<proteinExistence type="predicted"/>
<dbReference type="InterPro" id="IPR001789">
    <property type="entry name" value="Sig_transdc_resp-reg_receiver"/>
</dbReference>
<sequence>MLSLLLAEDHNIVRNGIRMLLEADKEISIAGEATNGLEVLEIIDKGIKVDIVLADINMPEMDGISLIRELKLKKPETQIVMLSMLDNEKYVSQAFSEGASGYLLKSVSADELIFSLKHVNTGGKYLCAELSIRLLDKLVHAANMPINQINANLDFSMREIEILHLIAEGLTNNEMSDKLFISKRTIEGHRQSLIEKTGSRNTAALIRFAVLSGIIQ</sequence>
<dbReference type="Gene3D" id="3.40.50.2300">
    <property type="match status" value="1"/>
</dbReference>
<evidence type="ECO:0000256" key="1">
    <source>
        <dbReference type="ARBA" id="ARBA00022553"/>
    </source>
</evidence>
<dbReference type="SMART" id="SM00421">
    <property type="entry name" value="HTH_LUXR"/>
    <property type="match status" value="1"/>
</dbReference>
<dbReference type="SUPFAM" id="SSF46894">
    <property type="entry name" value="C-terminal effector domain of the bipartite response regulators"/>
    <property type="match status" value="1"/>
</dbReference>
<evidence type="ECO:0000259" key="4">
    <source>
        <dbReference type="PROSITE" id="PS50043"/>
    </source>
</evidence>
<dbReference type="GO" id="GO:0006355">
    <property type="term" value="P:regulation of DNA-templated transcription"/>
    <property type="evidence" value="ECO:0007669"/>
    <property type="project" value="InterPro"/>
</dbReference>
<evidence type="ECO:0000313" key="6">
    <source>
        <dbReference type="EMBL" id="MBB6502471.1"/>
    </source>
</evidence>
<name>A0A7X0MKV9_9SPHI</name>
<dbReference type="PANTHER" id="PTHR43214">
    <property type="entry name" value="TWO-COMPONENT RESPONSE REGULATOR"/>
    <property type="match status" value="1"/>
</dbReference>
<evidence type="ECO:0000256" key="2">
    <source>
        <dbReference type="ARBA" id="ARBA00023125"/>
    </source>
</evidence>
<gene>
    <name evidence="6" type="ORF">HDF25_004654</name>
</gene>
<dbReference type="PANTHER" id="PTHR43214:SF43">
    <property type="entry name" value="TWO-COMPONENT RESPONSE REGULATOR"/>
    <property type="match status" value="1"/>
</dbReference>
<protein>
    <submittedName>
        <fullName evidence="6">DNA-binding NarL/FixJ family response regulator</fullName>
    </submittedName>
</protein>
<dbReference type="GO" id="GO:0000160">
    <property type="term" value="P:phosphorelay signal transduction system"/>
    <property type="evidence" value="ECO:0007669"/>
    <property type="project" value="InterPro"/>
</dbReference>
<evidence type="ECO:0000256" key="3">
    <source>
        <dbReference type="PROSITE-ProRule" id="PRU00169"/>
    </source>
</evidence>
<dbReference type="GO" id="GO:0003677">
    <property type="term" value="F:DNA binding"/>
    <property type="evidence" value="ECO:0007669"/>
    <property type="project" value="UniProtKB-KW"/>
</dbReference>
<dbReference type="InterPro" id="IPR058245">
    <property type="entry name" value="NreC/VraR/RcsB-like_REC"/>
</dbReference>
<dbReference type="PROSITE" id="PS50043">
    <property type="entry name" value="HTH_LUXR_2"/>
    <property type="match status" value="1"/>
</dbReference>
<dbReference type="InterPro" id="IPR000792">
    <property type="entry name" value="Tscrpt_reg_LuxR_C"/>
</dbReference>
<evidence type="ECO:0000259" key="5">
    <source>
        <dbReference type="PROSITE" id="PS50110"/>
    </source>
</evidence>
<dbReference type="RefSeq" id="WP_184628722.1">
    <property type="nucleotide sequence ID" value="NZ_JACHCC010000014.1"/>
</dbReference>
<feature type="modified residue" description="4-aspartylphosphate" evidence="3">
    <location>
        <position position="55"/>
    </location>
</feature>
<dbReference type="Proteomes" id="UP000521017">
    <property type="component" value="Unassembled WGS sequence"/>
</dbReference>
<dbReference type="InterPro" id="IPR016032">
    <property type="entry name" value="Sig_transdc_resp-reg_C-effctor"/>
</dbReference>
<dbReference type="PROSITE" id="PS50110">
    <property type="entry name" value="RESPONSE_REGULATORY"/>
    <property type="match status" value="1"/>
</dbReference>
<reference evidence="6 7" key="1">
    <citation type="submission" date="2020-08" db="EMBL/GenBank/DDBJ databases">
        <title>Genomic Encyclopedia of Type Strains, Phase IV (KMG-V): Genome sequencing to study the core and pangenomes of soil and plant-associated prokaryotes.</title>
        <authorList>
            <person name="Whitman W."/>
        </authorList>
    </citation>
    <scope>NUCLEOTIDE SEQUENCE [LARGE SCALE GENOMIC DNA]</scope>
    <source>
        <strain evidence="6 7">M2T3</strain>
    </source>
</reference>
<accession>A0A7X0MKV9</accession>
<organism evidence="6 7">
    <name type="scientific">Pedobacter cryoconitis</name>
    <dbReference type="NCBI Taxonomy" id="188932"/>
    <lineage>
        <taxon>Bacteria</taxon>
        <taxon>Pseudomonadati</taxon>
        <taxon>Bacteroidota</taxon>
        <taxon>Sphingobacteriia</taxon>
        <taxon>Sphingobacteriales</taxon>
        <taxon>Sphingobacteriaceae</taxon>
        <taxon>Pedobacter</taxon>
    </lineage>
</organism>
<feature type="domain" description="HTH luxR-type" evidence="4">
    <location>
        <begin position="148"/>
        <end position="213"/>
    </location>
</feature>
<dbReference type="AlphaFoldDB" id="A0A7X0MKV9"/>
<keyword evidence="2 6" id="KW-0238">DNA-binding</keyword>
<dbReference type="Pfam" id="PF00196">
    <property type="entry name" value="GerE"/>
    <property type="match status" value="1"/>
</dbReference>
<dbReference type="CDD" id="cd17535">
    <property type="entry name" value="REC_NarL-like"/>
    <property type="match status" value="1"/>
</dbReference>
<dbReference type="InterPro" id="IPR039420">
    <property type="entry name" value="WalR-like"/>
</dbReference>